<dbReference type="InterPro" id="IPR000440">
    <property type="entry name" value="NADH_UbQ/plastoQ_OxRdtase_su3"/>
</dbReference>
<keyword evidence="7 9" id="KW-0472">Membrane</keyword>
<protein>
    <recommendedName>
        <fullName evidence="3 9">NADH-ubiquinone oxidoreductase chain 3</fullName>
        <ecNumber evidence="9">7.1.1.2</ecNumber>
    </recommendedName>
</protein>
<sequence length="116" mass="14000">MMLINMFMIIILISLLLMLINFMISKKEILDLEKNSSFECGFESMSLTRLPFSIQFYLISILFLVFDIEILFLFPMIELFNYLNIFEWIYIMFLIIFVLYIGLEFEKNEGSLKWVF</sequence>
<comment type="function">
    <text evidence="9">Core subunit of the mitochondrial membrane respiratory chain NADH dehydrogenase (Complex I) which catalyzes electron transfer from NADH through the respiratory chain, using ubiquinone as an electron acceptor. Essential for the catalytic activity of complex I.</text>
</comment>
<name>A0A0A6ZKZ9_9HYME</name>
<evidence type="ECO:0000256" key="1">
    <source>
        <dbReference type="ARBA" id="ARBA00004370"/>
    </source>
</evidence>
<dbReference type="PANTHER" id="PTHR11058:SF9">
    <property type="entry name" value="NADH-UBIQUINONE OXIDOREDUCTASE CHAIN 3"/>
    <property type="match status" value="1"/>
</dbReference>
<evidence type="ECO:0000256" key="6">
    <source>
        <dbReference type="ARBA" id="ARBA00022989"/>
    </source>
</evidence>
<dbReference type="GO" id="GO:0031966">
    <property type="term" value="C:mitochondrial membrane"/>
    <property type="evidence" value="ECO:0007669"/>
    <property type="project" value="UniProtKB-SubCell"/>
</dbReference>
<proteinExistence type="inferred from homology"/>
<gene>
    <name evidence="10" type="primary">ND3</name>
</gene>
<keyword evidence="9" id="KW-0249">Electron transport</keyword>
<dbReference type="Gene3D" id="1.20.58.1610">
    <property type="entry name" value="NADH:ubiquinone/plastoquinone oxidoreductase, chain 3"/>
    <property type="match status" value="1"/>
</dbReference>
<reference evidence="10" key="1">
    <citation type="submission" date="2013-07" db="EMBL/GenBank/DDBJ databases">
        <title>The comparative mitochondrial genomes from Braconidae subfamilies and the phylogeny of the Hymenoptera.</title>
        <authorList>
            <person name="Li Q."/>
            <person name="Wei S.J."/>
            <person name="Chen X.X."/>
        </authorList>
    </citation>
    <scope>NUCLEOTIDE SEQUENCE</scope>
</reference>
<keyword evidence="9" id="KW-1278">Translocase</keyword>
<dbReference type="GO" id="GO:0008137">
    <property type="term" value="F:NADH dehydrogenase (ubiquinone) activity"/>
    <property type="evidence" value="ECO:0007669"/>
    <property type="project" value="UniProtKB-UniRule"/>
</dbReference>
<organism evidence="10">
    <name type="scientific">Pambolus sp. QL-2013</name>
    <dbReference type="NCBI Taxonomy" id="1421597"/>
    <lineage>
        <taxon>Eukaryota</taxon>
        <taxon>Metazoa</taxon>
        <taxon>Ecdysozoa</taxon>
        <taxon>Arthropoda</taxon>
        <taxon>Hexapoda</taxon>
        <taxon>Insecta</taxon>
        <taxon>Pterygota</taxon>
        <taxon>Neoptera</taxon>
        <taxon>Endopterygota</taxon>
        <taxon>Hymenoptera</taxon>
        <taxon>Apocrita</taxon>
        <taxon>Ichneumonoidea</taxon>
        <taxon>Braconidae</taxon>
        <taxon>Exothecinae</taxon>
        <taxon>Pambolus</taxon>
    </lineage>
</organism>
<keyword evidence="9" id="KW-0679">Respiratory chain</keyword>
<dbReference type="EMBL" id="KF385875">
    <property type="protein sequence ID" value="AHA52553.1"/>
    <property type="molecule type" value="Genomic_DNA"/>
</dbReference>
<keyword evidence="9 10" id="KW-0496">Mitochondrion</keyword>
<evidence type="ECO:0000256" key="5">
    <source>
        <dbReference type="ARBA" id="ARBA00022692"/>
    </source>
</evidence>
<geneLocation type="mitochondrion" evidence="10"/>
<keyword evidence="9" id="KW-0830">Ubiquinone</keyword>
<dbReference type="PANTHER" id="PTHR11058">
    <property type="entry name" value="NADH-UBIQUINONE OXIDOREDUCTASE CHAIN 3"/>
    <property type="match status" value="1"/>
</dbReference>
<dbReference type="AlphaFoldDB" id="A0A0A6ZKZ9"/>
<feature type="transmembrane region" description="Helical" evidence="9">
    <location>
        <begin position="54"/>
        <end position="77"/>
    </location>
</feature>
<evidence type="ECO:0000256" key="3">
    <source>
        <dbReference type="ARBA" id="ARBA00021007"/>
    </source>
</evidence>
<evidence type="ECO:0000256" key="2">
    <source>
        <dbReference type="ARBA" id="ARBA00008472"/>
    </source>
</evidence>
<feature type="transmembrane region" description="Helical" evidence="9">
    <location>
        <begin position="83"/>
        <end position="103"/>
    </location>
</feature>
<dbReference type="InterPro" id="IPR038430">
    <property type="entry name" value="NDAH_ubi_oxred_su3_sf"/>
</dbReference>
<keyword evidence="4 9" id="KW-0813">Transport</keyword>
<comment type="catalytic activity">
    <reaction evidence="8 9">
        <text>a ubiquinone + NADH + 5 H(+)(in) = a ubiquinol + NAD(+) + 4 H(+)(out)</text>
        <dbReference type="Rhea" id="RHEA:29091"/>
        <dbReference type="Rhea" id="RHEA-COMP:9565"/>
        <dbReference type="Rhea" id="RHEA-COMP:9566"/>
        <dbReference type="ChEBI" id="CHEBI:15378"/>
        <dbReference type="ChEBI" id="CHEBI:16389"/>
        <dbReference type="ChEBI" id="CHEBI:17976"/>
        <dbReference type="ChEBI" id="CHEBI:57540"/>
        <dbReference type="ChEBI" id="CHEBI:57945"/>
        <dbReference type="EC" id="7.1.1.2"/>
    </reaction>
</comment>
<dbReference type="Pfam" id="PF00507">
    <property type="entry name" value="Oxidored_q4"/>
    <property type="match status" value="1"/>
</dbReference>
<keyword evidence="5 9" id="KW-0812">Transmembrane</keyword>
<evidence type="ECO:0000313" key="10">
    <source>
        <dbReference type="EMBL" id="AHA52553.1"/>
    </source>
</evidence>
<evidence type="ECO:0000256" key="8">
    <source>
        <dbReference type="ARBA" id="ARBA00049551"/>
    </source>
</evidence>
<evidence type="ECO:0000256" key="9">
    <source>
        <dbReference type="RuleBase" id="RU003640"/>
    </source>
</evidence>
<accession>A0A0A6ZKZ9</accession>
<comment type="subcellular location">
    <subcellularLocation>
        <location evidence="1">Membrane</location>
    </subcellularLocation>
    <subcellularLocation>
        <location evidence="9">Mitochondrion membrane</location>
        <topology evidence="9">Multi-pass membrane protein</topology>
    </subcellularLocation>
</comment>
<evidence type="ECO:0000256" key="7">
    <source>
        <dbReference type="ARBA" id="ARBA00023136"/>
    </source>
</evidence>
<evidence type="ECO:0000256" key="4">
    <source>
        <dbReference type="ARBA" id="ARBA00022448"/>
    </source>
</evidence>
<keyword evidence="9" id="KW-0520">NAD</keyword>
<dbReference type="EC" id="7.1.1.2" evidence="9"/>
<comment type="similarity">
    <text evidence="2 9">Belongs to the complex I subunit 3 family.</text>
</comment>
<feature type="transmembrane region" description="Helical" evidence="9">
    <location>
        <begin position="6"/>
        <end position="24"/>
    </location>
</feature>
<dbReference type="GO" id="GO:0030964">
    <property type="term" value="C:NADH dehydrogenase complex"/>
    <property type="evidence" value="ECO:0007669"/>
    <property type="project" value="TreeGrafter"/>
</dbReference>
<keyword evidence="6 9" id="KW-1133">Transmembrane helix</keyword>